<keyword evidence="1" id="KW-0175">Coiled coil</keyword>
<protein>
    <submittedName>
        <fullName evidence="3">Uncharacterized protein</fullName>
    </submittedName>
</protein>
<name>A0A9P4V2I7_9PLEO</name>
<reference evidence="3" key="1">
    <citation type="journal article" date="2020" name="Stud. Mycol.">
        <title>101 Dothideomycetes genomes: a test case for predicting lifestyles and emergence of pathogens.</title>
        <authorList>
            <person name="Haridas S."/>
            <person name="Albert R."/>
            <person name="Binder M."/>
            <person name="Bloem J."/>
            <person name="Labutti K."/>
            <person name="Salamov A."/>
            <person name="Andreopoulos B."/>
            <person name="Baker S."/>
            <person name="Barry K."/>
            <person name="Bills G."/>
            <person name="Bluhm B."/>
            <person name="Cannon C."/>
            <person name="Castanera R."/>
            <person name="Culley D."/>
            <person name="Daum C."/>
            <person name="Ezra D."/>
            <person name="Gonzalez J."/>
            <person name="Henrissat B."/>
            <person name="Kuo A."/>
            <person name="Liang C."/>
            <person name="Lipzen A."/>
            <person name="Lutzoni F."/>
            <person name="Magnuson J."/>
            <person name="Mondo S."/>
            <person name="Nolan M."/>
            <person name="Ohm R."/>
            <person name="Pangilinan J."/>
            <person name="Park H.-J."/>
            <person name="Ramirez L."/>
            <person name="Alfaro M."/>
            <person name="Sun H."/>
            <person name="Tritt A."/>
            <person name="Yoshinaga Y."/>
            <person name="Zwiers L.-H."/>
            <person name="Turgeon B."/>
            <person name="Goodwin S."/>
            <person name="Spatafora J."/>
            <person name="Crous P."/>
            <person name="Grigoriev I."/>
        </authorList>
    </citation>
    <scope>NUCLEOTIDE SEQUENCE</scope>
    <source>
        <strain evidence="3">CBS 125425</strain>
    </source>
</reference>
<feature type="compositionally biased region" description="Polar residues" evidence="2">
    <location>
        <begin position="24"/>
        <end position="38"/>
    </location>
</feature>
<evidence type="ECO:0000256" key="2">
    <source>
        <dbReference type="SAM" id="MobiDB-lite"/>
    </source>
</evidence>
<feature type="compositionally biased region" description="Basic and acidic residues" evidence="2">
    <location>
        <begin position="1"/>
        <end position="11"/>
    </location>
</feature>
<evidence type="ECO:0000313" key="3">
    <source>
        <dbReference type="EMBL" id="KAF2734203.1"/>
    </source>
</evidence>
<organism evidence="3 4">
    <name type="scientific">Polyplosphaeria fusca</name>
    <dbReference type="NCBI Taxonomy" id="682080"/>
    <lineage>
        <taxon>Eukaryota</taxon>
        <taxon>Fungi</taxon>
        <taxon>Dikarya</taxon>
        <taxon>Ascomycota</taxon>
        <taxon>Pezizomycotina</taxon>
        <taxon>Dothideomycetes</taxon>
        <taxon>Pleosporomycetidae</taxon>
        <taxon>Pleosporales</taxon>
        <taxon>Tetraplosphaeriaceae</taxon>
        <taxon>Polyplosphaeria</taxon>
    </lineage>
</organism>
<keyword evidence="4" id="KW-1185">Reference proteome</keyword>
<accession>A0A9P4V2I7</accession>
<feature type="compositionally biased region" description="Basic residues" evidence="2">
    <location>
        <begin position="12"/>
        <end position="22"/>
    </location>
</feature>
<proteinExistence type="predicted"/>
<sequence>MDFSENHPERYHNHRHSRRRRSSQNPPTAASTEDTSPRQNHRRHRFPVPPINERPRRPSPNRLPTSPPATDFRRRYHTVDASYNQETSYEGIPAFTHTAPKKARERADLVKRPQSPILDGLRNANQQIGATENTPTSKSVLLKRAAESRAKLELQARGKEEHLQQQNKTSIRADAPVKHAAADKNMDKSNEKRSFVQSEDEYEYASDPRIHHVPPVSFPEPSTAFPDLQAGILKLTRIDDKGALSALSSTGRRTINGNEFEEVELHSDSDDEYSEDEYVMLDEEDMLEIPSEQNGATRKWYKGWRQ</sequence>
<feature type="coiled-coil region" evidence="1">
    <location>
        <begin position="142"/>
        <end position="169"/>
    </location>
</feature>
<comment type="caution">
    <text evidence="3">The sequence shown here is derived from an EMBL/GenBank/DDBJ whole genome shotgun (WGS) entry which is preliminary data.</text>
</comment>
<dbReference type="EMBL" id="ML996151">
    <property type="protein sequence ID" value="KAF2734203.1"/>
    <property type="molecule type" value="Genomic_DNA"/>
</dbReference>
<feature type="region of interest" description="Disordered" evidence="2">
    <location>
        <begin position="1"/>
        <end position="75"/>
    </location>
</feature>
<gene>
    <name evidence="3" type="ORF">EJ04DRAFT_523900</name>
</gene>
<dbReference type="Proteomes" id="UP000799444">
    <property type="component" value="Unassembled WGS sequence"/>
</dbReference>
<dbReference type="AlphaFoldDB" id="A0A9P4V2I7"/>
<evidence type="ECO:0000256" key="1">
    <source>
        <dbReference type="SAM" id="Coils"/>
    </source>
</evidence>
<evidence type="ECO:0000313" key="4">
    <source>
        <dbReference type="Proteomes" id="UP000799444"/>
    </source>
</evidence>